<dbReference type="InterPro" id="IPR006982">
    <property type="entry name" value="Glu_synth_centr_N"/>
</dbReference>
<comment type="similarity">
    <text evidence="4">Belongs to the glutamate synthase family.</text>
</comment>
<dbReference type="GO" id="GO:0046872">
    <property type="term" value="F:metal ion binding"/>
    <property type="evidence" value="ECO:0007669"/>
    <property type="project" value="UniProtKB-KW"/>
</dbReference>
<keyword evidence="11 19" id="KW-0560">Oxidoreductase</keyword>
<dbReference type="Proteomes" id="UP000650524">
    <property type="component" value="Unassembled WGS sequence"/>
</dbReference>
<accession>A0A8J6MZ68</accession>
<keyword evidence="8" id="KW-0479">Metal-binding</keyword>
<evidence type="ECO:0000256" key="14">
    <source>
        <dbReference type="ARBA" id="ARBA00023164"/>
    </source>
</evidence>
<dbReference type="Gene3D" id="3.20.20.70">
    <property type="entry name" value="Aldolase class I"/>
    <property type="match status" value="2"/>
</dbReference>
<evidence type="ECO:0000256" key="2">
    <source>
        <dbReference type="ARBA" id="ARBA00001927"/>
    </source>
</evidence>
<dbReference type="Pfam" id="PF00310">
    <property type="entry name" value="GATase_2"/>
    <property type="match status" value="1"/>
</dbReference>
<evidence type="ECO:0000313" key="19">
    <source>
        <dbReference type="EMBL" id="MBC8176403.1"/>
    </source>
</evidence>
<evidence type="ECO:0000256" key="16">
    <source>
        <dbReference type="ARBA" id="ARBA00029440"/>
    </source>
</evidence>
<dbReference type="Pfam" id="PF04898">
    <property type="entry name" value="Glu_syn_central"/>
    <property type="match status" value="1"/>
</dbReference>
<dbReference type="InterPro" id="IPR013785">
    <property type="entry name" value="Aldolase_TIM"/>
</dbReference>
<protein>
    <submittedName>
        <fullName evidence="19">Glutamate synthase large subunit</fullName>
        <ecNumber evidence="19">1.4.1.13</ecNumber>
    </submittedName>
</protein>
<comment type="cofactor">
    <cofactor evidence="3">
        <name>FAD</name>
        <dbReference type="ChEBI" id="CHEBI:57692"/>
    </cofactor>
</comment>
<evidence type="ECO:0000256" key="10">
    <source>
        <dbReference type="ARBA" id="ARBA00022962"/>
    </source>
</evidence>
<evidence type="ECO:0000256" key="9">
    <source>
        <dbReference type="ARBA" id="ARBA00022827"/>
    </source>
</evidence>
<organism evidence="19 20">
    <name type="scientific">Candidatus Desulfacyla euxinica</name>
    <dbReference type="NCBI Taxonomy" id="2841693"/>
    <lineage>
        <taxon>Bacteria</taxon>
        <taxon>Deltaproteobacteria</taxon>
        <taxon>Candidatus Desulfacyla</taxon>
    </lineage>
</organism>
<proteinExistence type="inferred from homology"/>
<comment type="cofactor">
    <cofactor evidence="1">
        <name>FMN</name>
        <dbReference type="ChEBI" id="CHEBI:58210"/>
    </cofactor>
</comment>
<keyword evidence="13" id="KW-0411">Iron-sulfur</keyword>
<dbReference type="SUPFAM" id="SSF56235">
    <property type="entry name" value="N-terminal nucleophile aminohydrolases (Ntn hydrolases)"/>
    <property type="match status" value="1"/>
</dbReference>
<dbReference type="SUPFAM" id="SSF51395">
    <property type="entry name" value="FMN-linked oxidoreductases"/>
    <property type="match status" value="1"/>
</dbReference>
<evidence type="ECO:0000256" key="12">
    <source>
        <dbReference type="ARBA" id="ARBA00023004"/>
    </source>
</evidence>
<dbReference type="PANTHER" id="PTHR11938">
    <property type="entry name" value="FAD NADPH DEHYDROGENASE/OXIDOREDUCTASE"/>
    <property type="match status" value="1"/>
</dbReference>
<dbReference type="CDD" id="cd00713">
    <property type="entry name" value="GltS"/>
    <property type="match status" value="1"/>
</dbReference>
<evidence type="ECO:0000259" key="18">
    <source>
        <dbReference type="PROSITE" id="PS51278"/>
    </source>
</evidence>
<dbReference type="EMBL" id="JACNJD010000132">
    <property type="protein sequence ID" value="MBC8176403.1"/>
    <property type="molecule type" value="Genomic_DNA"/>
</dbReference>
<comment type="caution">
    <text evidence="19">The sequence shown here is derived from an EMBL/GenBank/DDBJ whole genome shotgun (WGS) entry which is preliminary data.</text>
</comment>
<dbReference type="Pfam" id="PF01493">
    <property type="entry name" value="GXGXG"/>
    <property type="match status" value="1"/>
</dbReference>
<dbReference type="GO" id="GO:0019676">
    <property type="term" value="P:ammonia assimilation cycle"/>
    <property type="evidence" value="ECO:0007669"/>
    <property type="project" value="TreeGrafter"/>
</dbReference>
<dbReference type="InterPro" id="IPR017932">
    <property type="entry name" value="GATase_2_dom"/>
</dbReference>
<evidence type="ECO:0000256" key="4">
    <source>
        <dbReference type="ARBA" id="ARBA00009716"/>
    </source>
</evidence>
<dbReference type="InterPro" id="IPR002489">
    <property type="entry name" value="Glu_synth_asu_C"/>
</dbReference>
<comment type="cofactor">
    <cofactor evidence="2">
        <name>[3Fe-4S] cluster</name>
        <dbReference type="ChEBI" id="CHEBI:21137"/>
    </cofactor>
</comment>
<evidence type="ECO:0000256" key="5">
    <source>
        <dbReference type="ARBA" id="ARBA00022605"/>
    </source>
</evidence>
<dbReference type="Gene3D" id="2.160.20.60">
    <property type="entry name" value="Glutamate synthase, alpha subunit, C-terminal domain"/>
    <property type="match status" value="1"/>
</dbReference>
<dbReference type="PANTHER" id="PTHR11938:SF133">
    <property type="entry name" value="GLUTAMATE SYNTHASE (NADH)"/>
    <property type="match status" value="1"/>
</dbReference>
<evidence type="ECO:0000256" key="7">
    <source>
        <dbReference type="ARBA" id="ARBA00022643"/>
    </source>
</evidence>
<evidence type="ECO:0000313" key="20">
    <source>
        <dbReference type="Proteomes" id="UP000650524"/>
    </source>
</evidence>
<evidence type="ECO:0000256" key="17">
    <source>
        <dbReference type="SAM" id="MobiDB-lite"/>
    </source>
</evidence>
<dbReference type="CDD" id="cd02808">
    <property type="entry name" value="GltS_FMN"/>
    <property type="match status" value="1"/>
</dbReference>
<keyword evidence="6" id="KW-0285">Flavoprotein</keyword>
<dbReference type="NCBIfam" id="NF008730">
    <property type="entry name" value="PRK11750.1"/>
    <property type="match status" value="1"/>
</dbReference>
<dbReference type="InterPro" id="IPR002932">
    <property type="entry name" value="Glu_synthdom"/>
</dbReference>
<dbReference type="PROSITE" id="PS51278">
    <property type="entry name" value="GATASE_TYPE_2"/>
    <property type="match status" value="1"/>
</dbReference>
<keyword evidence="15" id="KW-0003">3Fe-4S</keyword>
<keyword evidence="14" id="KW-0314">Glutamate biosynthesis</keyword>
<dbReference type="SUPFAM" id="SSF69336">
    <property type="entry name" value="Alpha subunit of glutamate synthase, C-terminal domain"/>
    <property type="match status" value="1"/>
</dbReference>
<evidence type="ECO:0000256" key="11">
    <source>
        <dbReference type="ARBA" id="ARBA00023002"/>
    </source>
</evidence>
<evidence type="ECO:0000256" key="13">
    <source>
        <dbReference type="ARBA" id="ARBA00023014"/>
    </source>
</evidence>
<keyword evidence="5" id="KW-0028">Amino-acid biosynthesis</keyword>
<sequence length="1520" mass="168121">MQISRSDHIMLGRFPRQQGLYDPRHEHDSCGVGFVANIDGTKTHAIVEKGIEVLKNLEHRGAIGGDRFTGDGAGILFQIPDGLFRRECSSLSFTLPEPGAYGVGMLFLPSSLDLRQTCFNTVEKAVQCEGLGFLGWREVPVDTEAIQGQAKEEQPFIVQCFIDGKGLEQKALERKLYVIRKQIERSALESFEELDPLYVPSLSCLAIVYKGLFTATQLPEFYKDLKDPDVTSALALVHQRYSTNTFPSWELAQPFRYLAHNGEINTLRGNLNQIRSRESSLESDLFGHDIKKLLPIIDERGSDSSCIDNILELLVNAGRSLPHSMLMLVPEAWGVKYPMSPDQRGFFEYHAGLMEPWDGPAALTFSNGYQVGAMLDRNGLRPARYTITKNGFISFSSEAGVLNFPPKEIAEKGALRPGQIILVDLVKKRVLKNGEIKTLCARQQPYRRWVDENRITLRGFYGTLAPVEPDFDRLLQRQKLFGYTREVLQMVLAPMASNGREPAGSMGMDTPLAIFSEKNQLLYNYFKQLFAQVTNPAIDPVREELVMSLMTFIGNPANILREVPQNGRLIKLFNPILSNEDLERLRNLKIKDFRAKTLTMGFPANGSGKQLQLAIEQMGEQSEEALAQGYSLLILSDRSLPKTFAPIPALLAVSAINQRLTRKGVRTGTGFIVETGEARDVMHMALLLGYGATAINPYLAFETIAAMGLRQELNKPLGVDVALENYVEAICKGLLKIMSKMGISTLRSYRSAQVFEAIGLNRTIVDKYFRGTSSRIAGIGLDEIAAEANERYNEAHNKAPDAPSILAGGGNYRLRLDGERHQLTPESITLLQQAVRKNDPLLYSSYAELINNQTQKTSTLRGMFRFKPRPPIPLEKVEPARKIIKRFVTGAMSFGSISREAHETIAVAMNRIGGLSNSGEGGEDPKRYEPLPNGDNRSSAIKQVASGRFGVTTEYLVNARELQIKVAQGAKPGEGGQLPGYKVNEEIARVRHSTPGVTLISPPPHHDIYSIEDLSQLIFDLKNVNRNARISVKLVSEIGIGTVAAGVAKAHADMVLISGYDGGTGASPLSSIRHAGAPWELGLSETQQTLVLNNLRSRIRVQVDGQIKTGRDVIIAALLGAEEYGFATTILVALGCVMMRKCHTNTCPVGIATQDPELRKAYSGKPEYIQNFLRMIAEEVREYMAQLGFRRLEDLIGRSDLLEMDRAVDFWKAKGLDFSAVLYRQEMDKDAPSRCVEPQQHQIDDVMDKKLISFAQDALESKKRVVIEQPIRNVNRSTCAMLSGEIARRYGGNGLPDDTIVCKFSGAAGQSFGAFGAKGLTVILEGETNDYVAKGLSGAKIIINPYGGTDFDPSQNVVAGNVILYGATSGELYIHGKTGERFAIRNSGARAVVEGVGDHGCEYMTGGRVVVLGETGINFAAGMSGGIAYIYDPEQRFDNRCNLDMVDLELVTDNRDIDELKDMIRQHLNYTGSQRASQILENWESNLPFFVKVFPMEYRRVLGKMTKEDEATAREEVQHG</sequence>
<dbReference type="FunFam" id="2.160.20.60:FF:000001">
    <property type="entry name" value="Glutamate synthase, large subunit"/>
    <property type="match status" value="1"/>
</dbReference>
<gene>
    <name evidence="19" type="primary">gltB</name>
    <name evidence="19" type="ORF">H8E19_03285</name>
</gene>
<keyword evidence="10" id="KW-0315">Glutamine amidotransferase</keyword>
<feature type="domain" description="Glutamine amidotransferase type-2" evidence="18">
    <location>
        <begin position="30"/>
        <end position="426"/>
    </location>
</feature>
<keyword evidence="7" id="KW-0288">FMN</keyword>
<feature type="region of interest" description="Disordered" evidence="17">
    <location>
        <begin position="913"/>
        <end position="938"/>
    </location>
</feature>
<reference evidence="19 20" key="1">
    <citation type="submission" date="2020-08" db="EMBL/GenBank/DDBJ databases">
        <title>Bridging the membrane lipid divide: bacteria of the FCB group superphylum have the potential to synthesize archaeal ether lipids.</title>
        <authorList>
            <person name="Villanueva L."/>
            <person name="Von Meijenfeldt F.A.B."/>
            <person name="Westbye A.B."/>
            <person name="Yadav S."/>
            <person name="Hopmans E.C."/>
            <person name="Dutilh B.E."/>
            <person name="Sinninghe Damste J.S."/>
        </authorList>
    </citation>
    <scope>NUCLEOTIDE SEQUENCE [LARGE SCALE GENOMIC DNA]</scope>
    <source>
        <strain evidence="19">NIOZ-UU27</strain>
    </source>
</reference>
<dbReference type="Pfam" id="PF01645">
    <property type="entry name" value="Glu_synthase"/>
    <property type="match status" value="1"/>
</dbReference>
<evidence type="ECO:0000256" key="3">
    <source>
        <dbReference type="ARBA" id="ARBA00001974"/>
    </source>
</evidence>
<dbReference type="GO" id="GO:0051538">
    <property type="term" value="F:3 iron, 4 sulfur cluster binding"/>
    <property type="evidence" value="ECO:0007669"/>
    <property type="project" value="UniProtKB-KW"/>
</dbReference>
<name>A0A8J6MZ68_9DELT</name>
<dbReference type="InterPro" id="IPR029055">
    <property type="entry name" value="Ntn_hydrolases_N"/>
</dbReference>
<dbReference type="FunFam" id="3.20.20.70:FF:000061">
    <property type="entry name" value="Glutamate synthase large subunit"/>
    <property type="match status" value="1"/>
</dbReference>
<evidence type="ECO:0000256" key="8">
    <source>
        <dbReference type="ARBA" id="ARBA00022723"/>
    </source>
</evidence>
<dbReference type="Gene3D" id="3.60.20.10">
    <property type="entry name" value="Glutamine Phosphoribosylpyrophosphate, subunit 1, domain 1"/>
    <property type="match status" value="1"/>
</dbReference>
<keyword evidence="9" id="KW-0274">FAD</keyword>
<dbReference type="GO" id="GO:0006537">
    <property type="term" value="P:glutamate biosynthetic process"/>
    <property type="evidence" value="ECO:0007669"/>
    <property type="project" value="UniProtKB-KW"/>
</dbReference>
<dbReference type="EC" id="1.4.1.13" evidence="19"/>
<evidence type="ECO:0000256" key="1">
    <source>
        <dbReference type="ARBA" id="ARBA00001917"/>
    </source>
</evidence>
<dbReference type="InterPro" id="IPR050711">
    <property type="entry name" value="ET-N_metabolism_enzyme"/>
</dbReference>
<dbReference type="GO" id="GO:0004355">
    <property type="term" value="F:glutamate synthase (NADPH) activity"/>
    <property type="evidence" value="ECO:0007669"/>
    <property type="project" value="UniProtKB-EC"/>
</dbReference>
<dbReference type="FunFam" id="3.60.20.10:FF:000001">
    <property type="entry name" value="Glutamate synthase, large subunit"/>
    <property type="match status" value="1"/>
</dbReference>
<dbReference type="FunFam" id="3.20.20.70:FF:000031">
    <property type="entry name" value="Glutamate synthase 1 [NADH]"/>
    <property type="match status" value="1"/>
</dbReference>
<evidence type="ECO:0000256" key="6">
    <source>
        <dbReference type="ARBA" id="ARBA00022630"/>
    </source>
</evidence>
<dbReference type="CDD" id="cd00982">
    <property type="entry name" value="gltB_C"/>
    <property type="match status" value="1"/>
</dbReference>
<evidence type="ECO:0000256" key="15">
    <source>
        <dbReference type="ARBA" id="ARBA00023291"/>
    </source>
</evidence>
<keyword evidence="12" id="KW-0408">Iron</keyword>
<dbReference type="InterPro" id="IPR036485">
    <property type="entry name" value="Glu_synth_asu_C_sf"/>
</dbReference>
<comment type="pathway">
    <text evidence="16">Amino-acid biosynthesis.</text>
</comment>